<evidence type="ECO:0000313" key="1">
    <source>
        <dbReference type="EMBL" id="PIS28906.1"/>
    </source>
</evidence>
<gene>
    <name evidence="1" type="ORF">COT42_06630</name>
</gene>
<feature type="non-terminal residue" evidence="1">
    <location>
        <position position="1"/>
    </location>
</feature>
<proteinExistence type="predicted"/>
<dbReference type="AlphaFoldDB" id="A0A2H0XVD8"/>
<sequence length="97" mass="11233">YDFLCLNDLARIVSWFIDHQPKHKVYNVCSGKVVSFRAIIEKVLKLSGKKLEIVVKEPGLGQEYSGDNSLLLKELKGFSFTPFAESIKQLYEYYERL</sequence>
<accession>A0A2H0XVD8</accession>
<dbReference type="InterPro" id="IPR036291">
    <property type="entry name" value="NAD(P)-bd_dom_sf"/>
</dbReference>
<comment type="caution">
    <text evidence="1">The sequence shown here is derived from an EMBL/GenBank/DDBJ whole genome shotgun (WGS) entry which is preliminary data.</text>
</comment>
<evidence type="ECO:0000313" key="2">
    <source>
        <dbReference type="Proteomes" id="UP000231343"/>
    </source>
</evidence>
<protein>
    <submittedName>
        <fullName evidence="1">NAD-dependent dehydratase</fullName>
    </submittedName>
</protein>
<dbReference type="Proteomes" id="UP000231343">
    <property type="component" value="Unassembled WGS sequence"/>
</dbReference>
<name>A0A2H0XVD8_UNCSA</name>
<reference evidence="1 2" key="1">
    <citation type="submission" date="2017-09" db="EMBL/GenBank/DDBJ databases">
        <title>Depth-based differentiation of microbial function through sediment-hosted aquifers and enrichment of novel symbionts in the deep terrestrial subsurface.</title>
        <authorList>
            <person name="Probst A.J."/>
            <person name="Ladd B."/>
            <person name="Jarett J.K."/>
            <person name="Geller-Mcgrath D.E."/>
            <person name="Sieber C.M."/>
            <person name="Emerson J.B."/>
            <person name="Anantharaman K."/>
            <person name="Thomas B.C."/>
            <person name="Malmstrom R."/>
            <person name="Stieglmeier M."/>
            <person name="Klingl A."/>
            <person name="Woyke T."/>
            <person name="Ryan C.M."/>
            <person name="Banfield J.F."/>
        </authorList>
    </citation>
    <scope>NUCLEOTIDE SEQUENCE [LARGE SCALE GENOMIC DNA]</scope>
    <source>
        <strain evidence="1">CG08_land_8_20_14_0_20_45_16</strain>
    </source>
</reference>
<dbReference type="EMBL" id="PEYM01000111">
    <property type="protein sequence ID" value="PIS28906.1"/>
    <property type="molecule type" value="Genomic_DNA"/>
</dbReference>
<dbReference type="SUPFAM" id="SSF51735">
    <property type="entry name" value="NAD(P)-binding Rossmann-fold domains"/>
    <property type="match status" value="1"/>
</dbReference>
<organism evidence="1 2">
    <name type="scientific">Candidatus Saganbacteria bacterium CG08_land_8_20_14_0_20_45_16</name>
    <dbReference type="NCBI Taxonomy" id="2014293"/>
    <lineage>
        <taxon>Bacteria</taxon>
        <taxon>Bacillati</taxon>
        <taxon>Saganbacteria</taxon>
    </lineage>
</organism>
<dbReference type="Gene3D" id="3.40.50.720">
    <property type="entry name" value="NAD(P)-binding Rossmann-like Domain"/>
    <property type="match status" value="1"/>
</dbReference>